<dbReference type="CDD" id="cd13706">
    <property type="entry name" value="PBP2_HisK_like_1"/>
    <property type="match status" value="1"/>
</dbReference>
<dbReference type="SUPFAM" id="SSF53850">
    <property type="entry name" value="Periplasmic binding protein-like II"/>
    <property type="match status" value="1"/>
</dbReference>
<dbReference type="GO" id="GO:0043709">
    <property type="term" value="P:cell adhesion involved in single-species biofilm formation"/>
    <property type="evidence" value="ECO:0007669"/>
    <property type="project" value="TreeGrafter"/>
</dbReference>
<dbReference type="PROSITE" id="PS50887">
    <property type="entry name" value="GGDEF"/>
    <property type="match status" value="1"/>
</dbReference>
<comment type="cofactor">
    <cofactor evidence="1">
        <name>Mg(2+)</name>
        <dbReference type="ChEBI" id="CHEBI:18420"/>
    </cofactor>
</comment>
<sequence length="468" mass="53030">MHVAHLIRVLFTFVLLAQVVFCFNTFAAEEDSVKKKLRVANSTSWKPFSYVAEDGSKRGILIDLWQRYGEKNGVEIEFVLSDWNDSILAVRQGRADVHAGLLWSEKRDLFFDFADSIMTINTQLYLSQRIITSDLNAILSGLDAQGVGVVEGGYEEYFMAKTYPAARLLKYPNNRLMIEAAFRHDIDAFVADLQVANFYLYTSDQSTAFVPALYLYSGDIRPAVAEGQQDLLKEVERGFERVGDREMDKVIASWSTIQTVYPKFLFPVALTLVVVLSLSYILLLKRTVRVRTQQLQTANQNLLDLSRRDHLTQISNRRFFIEQLEALPAKNTSVAVLMFDIDDFKKINDEFGHATGDVVIQRVARCVEHELPDNALYARIGGEEFAIVLCGVSYVEAESLSHHLCSAVSELTFIQMPNEVTISLGCAYYPYVRQKVDLNAADKLMYQAKRQGKHCAAVAQIELQERNI</sequence>
<evidence type="ECO:0000256" key="2">
    <source>
        <dbReference type="ARBA" id="ARBA00012528"/>
    </source>
</evidence>
<evidence type="ECO:0000313" key="5">
    <source>
        <dbReference type="EMBL" id="KYN81501.1"/>
    </source>
</evidence>
<dbReference type="Gene3D" id="3.30.70.270">
    <property type="match status" value="1"/>
</dbReference>
<dbReference type="InterPro" id="IPR001638">
    <property type="entry name" value="Solute-binding_3/MltF_N"/>
</dbReference>
<dbReference type="SMART" id="SM00267">
    <property type="entry name" value="GGDEF"/>
    <property type="match status" value="1"/>
</dbReference>
<evidence type="ECO:0000256" key="3">
    <source>
        <dbReference type="SAM" id="Phobius"/>
    </source>
</evidence>
<feature type="transmembrane region" description="Helical" evidence="3">
    <location>
        <begin position="264"/>
        <end position="284"/>
    </location>
</feature>
<dbReference type="NCBIfam" id="TIGR00254">
    <property type="entry name" value="GGDEF"/>
    <property type="match status" value="1"/>
</dbReference>
<dbReference type="GO" id="GO:0005886">
    <property type="term" value="C:plasma membrane"/>
    <property type="evidence" value="ECO:0007669"/>
    <property type="project" value="TreeGrafter"/>
</dbReference>
<dbReference type="EC" id="2.7.7.65" evidence="2"/>
<dbReference type="InterPro" id="IPR043128">
    <property type="entry name" value="Rev_trsase/Diguanyl_cyclase"/>
</dbReference>
<feature type="domain" description="GGDEF" evidence="4">
    <location>
        <begin position="332"/>
        <end position="461"/>
    </location>
</feature>
<accession>A0A151KSL9</accession>
<dbReference type="Pfam" id="PF00990">
    <property type="entry name" value="GGDEF"/>
    <property type="match status" value="1"/>
</dbReference>
<dbReference type="InterPro" id="IPR000160">
    <property type="entry name" value="GGDEF_dom"/>
</dbReference>
<evidence type="ECO:0000259" key="4">
    <source>
        <dbReference type="PROSITE" id="PS50887"/>
    </source>
</evidence>
<dbReference type="PANTHER" id="PTHR45138:SF5">
    <property type="entry name" value="BIFUNCTIONAL PERIPLASMIC SUBSTRATE BINDING PROTEIN_CYTOPLASMIC DIGUANYLATE CYCLASE"/>
    <property type="match status" value="1"/>
</dbReference>
<dbReference type="CDD" id="cd01949">
    <property type="entry name" value="GGDEF"/>
    <property type="match status" value="1"/>
</dbReference>
<comment type="caution">
    <text evidence="5">The sequence shown here is derived from an EMBL/GenBank/DDBJ whole genome shotgun (WGS) entry which is preliminary data.</text>
</comment>
<dbReference type="FunFam" id="3.30.70.270:FF:000001">
    <property type="entry name" value="Diguanylate cyclase domain protein"/>
    <property type="match status" value="1"/>
</dbReference>
<gene>
    <name evidence="5" type="ORF">ATY37_07325</name>
</gene>
<keyword evidence="3" id="KW-0472">Membrane</keyword>
<dbReference type="InterPro" id="IPR050469">
    <property type="entry name" value="Diguanylate_Cyclase"/>
</dbReference>
<dbReference type="Proteomes" id="UP000075346">
    <property type="component" value="Unassembled WGS sequence"/>
</dbReference>
<proteinExistence type="predicted"/>
<dbReference type="SMART" id="SM00062">
    <property type="entry name" value="PBPb"/>
    <property type="match status" value="1"/>
</dbReference>
<dbReference type="PANTHER" id="PTHR45138">
    <property type="entry name" value="REGULATORY COMPONENTS OF SENSORY TRANSDUCTION SYSTEM"/>
    <property type="match status" value="1"/>
</dbReference>
<dbReference type="GO" id="GO:0052621">
    <property type="term" value="F:diguanylate cyclase activity"/>
    <property type="evidence" value="ECO:0007669"/>
    <property type="project" value="UniProtKB-EC"/>
</dbReference>
<dbReference type="AlphaFoldDB" id="A0A151KSL9"/>
<protein>
    <recommendedName>
        <fullName evidence="2">diguanylate cyclase</fullName>
        <ecNumber evidence="2">2.7.7.65</ecNumber>
    </recommendedName>
</protein>
<dbReference type="SUPFAM" id="SSF55073">
    <property type="entry name" value="Nucleotide cyclase"/>
    <property type="match status" value="1"/>
</dbReference>
<reference evidence="6" key="1">
    <citation type="submission" date="2015-12" db="EMBL/GenBank/DDBJ databases">
        <authorList>
            <person name="Shamseldin A."/>
            <person name="Moawad H."/>
            <person name="Abd El-Rahim W.M."/>
            <person name="Sadowsky M.J."/>
        </authorList>
    </citation>
    <scope>NUCLEOTIDE SEQUENCE [LARGE SCALE GENOMIC DNA]</scope>
    <source>
        <strain evidence="6">2538-88</strain>
    </source>
</reference>
<evidence type="ECO:0000313" key="6">
    <source>
        <dbReference type="Proteomes" id="UP000075346"/>
    </source>
</evidence>
<keyword evidence="3" id="KW-0812">Transmembrane</keyword>
<dbReference type="Gene3D" id="3.40.190.10">
    <property type="entry name" value="Periplasmic binding protein-like II"/>
    <property type="match status" value="2"/>
</dbReference>
<name>A0A151KSL9_9VIBR</name>
<dbReference type="EMBL" id="LOBR01000112">
    <property type="protein sequence ID" value="KYN81501.1"/>
    <property type="molecule type" value="Genomic_DNA"/>
</dbReference>
<evidence type="ECO:0000256" key="1">
    <source>
        <dbReference type="ARBA" id="ARBA00001946"/>
    </source>
</evidence>
<dbReference type="GO" id="GO:1902201">
    <property type="term" value="P:negative regulation of bacterial-type flagellum-dependent cell motility"/>
    <property type="evidence" value="ECO:0007669"/>
    <property type="project" value="TreeGrafter"/>
</dbReference>
<keyword evidence="3" id="KW-1133">Transmembrane helix</keyword>
<dbReference type="Pfam" id="PF00497">
    <property type="entry name" value="SBP_bac_3"/>
    <property type="match status" value="1"/>
</dbReference>
<organism evidence="5 6">
    <name type="scientific">Vibrio cidicii</name>
    <dbReference type="NCBI Taxonomy" id="1763883"/>
    <lineage>
        <taxon>Bacteria</taxon>
        <taxon>Pseudomonadati</taxon>
        <taxon>Pseudomonadota</taxon>
        <taxon>Gammaproteobacteria</taxon>
        <taxon>Vibrionales</taxon>
        <taxon>Vibrionaceae</taxon>
        <taxon>Vibrio</taxon>
    </lineage>
</organism>
<dbReference type="InterPro" id="IPR029787">
    <property type="entry name" value="Nucleotide_cyclase"/>
</dbReference>